<dbReference type="KEGG" id="hdt:HYPDE_23208"/>
<proteinExistence type="predicted"/>
<name>N0B0A1_9HYPH</name>
<sequence>MAFVALPSAASADELLKTHSPLLPSQDVYDILAKKKSNPDFFATPLCQTTSTQPCRVFALPPPSTALSASLHPNPLEKYLRDHPLNLPKPPPALMHSAPLSVACPKDGQFHSCRVVDSLSNINPGEAGLTLYVIGSHSAELSKRAAQGLLTSNDVRGLISEKTIGILPEAVETSAADRAVGMLARSGIAKAGRGAAVMGIALMTYAAYQYFFAKDDKPPEPKPADGSP</sequence>
<evidence type="ECO:0000313" key="2">
    <source>
        <dbReference type="Proteomes" id="UP000005952"/>
    </source>
</evidence>
<dbReference type="AlphaFoldDB" id="N0B0A1"/>
<reference evidence="1 2" key="1">
    <citation type="journal article" date="2013" name="Genome Announc.">
        <title>Genome sequences for three denitrifying bacterial strains isolated from a uranium- and nitrate-contaminated subsurface environment.</title>
        <authorList>
            <person name="Venkatramanan R."/>
            <person name="Prakash O."/>
            <person name="Woyke T."/>
            <person name="Chain P."/>
            <person name="Goodwin L.A."/>
            <person name="Watson D."/>
            <person name="Brooks S."/>
            <person name="Kostka J.E."/>
            <person name="Green S.J."/>
        </authorList>
    </citation>
    <scope>NUCLEOTIDE SEQUENCE [LARGE SCALE GENOMIC DNA]</scope>
    <source>
        <strain evidence="1 2">1NES1</strain>
    </source>
</reference>
<dbReference type="Proteomes" id="UP000005952">
    <property type="component" value="Chromosome"/>
</dbReference>
<protein>
    <submittedName>
        <fullName evidence="1">Uncharacterized protein</fullName>
    </submittedName>
</protein>
<dbReference type="EMBL" id="CP005587">
    <property type="protein sequence ID" value="AGK56328.1"/>
    <property type="molecule type" value="Genomic_DNA"/>
</dbReference>
<dbReference type="HOGENOM" id="CLU_1213496_0_0_5"/>
<accession>N0B0A1</accession>
<evidence type="ECO:0000313" key="1">
    <source>
        <dbReference type="EMBL" id="AGK56328.1"/>
    </source>
</evidence>
<organism evidence="1 2">
    <name type="scientific">Hyphomicrobium denitrificans 1NES1</name>
    <dbReference type="NCBI Taxonomy" id="670307"/>
    <lineage>
        <taxon>Bacteria</taxon>
        <taxon>Pseudomonadati</taxon>
        <taxon>Pseudomonadota</taxon>
        <taxon>Alphaproteobacteria</taxon>
        <taxon>Hyphomicrobiales</taxon>
        <taxon>Hyphomicrobiaceae</taxon>
        <taxon>Hyphomicrobium</taxon>
    </lineage>
</organism>
<keyword evidence="2" id="KW-1185">Reference proteome</keyword>
<gene>
    <name evidence="1" type="ORF">HYPDE_23208</name>
</gene>